<name>A0A117IF54_MYCFO</name>
<evidence type="ECO:0000256" key="1">
    <source>
        <dbReference type="SAM" id="MobiDB-lite"/>
    </source>
</evidence>
<protein>
    <recommendedName>
        <fullName evidence="4">Trypsin domain-containing protein</fullName>
    </recommendedName>
</protein>
<comment type="caution">
    <text evidence="2">The sequence shown here is derived from an EMBL/GenBank/DDBJ whole genome shotgun (WGS) entry which is preliminary data.</text>
</comment>
<dbReference type="InterPro" id="IPR009003">
    <property type="entry name" value="Peptidase_S1_PA"/>
</dbReference>
<feature type="region of interest" description="Disordered" evidence="1">
    <location>
        <begin position="70"/>
        <end position="90"/>
    </location>
</feature>
<proteinExistence type="predicted"/>
<evidence type="ECO:0000313" key="3">
    <source>
        <dbReference type="Proteomes" id="UP000069705"/>
    </source>
</evidence>
<accession>A0A117IF54</accession>
<dbReference type="Proteomes" id="UP000069705">
    <property type="component" value="Unassembled WGS sequence"/>
</dbReference>
<dbReference type="InterPro" id="IPR043504">
    <property type="entry name" value="Peptidase_S1_PA_chymotrypsin"/>
</dbReference>
<dbReference type="AlphaFoldDB" id="A0A117IF54"/>
<organism evidence="2 3">
    <name type="scientific">Mycolicibacterium fortuitum subsp. acetamidolyticum</name>
    <dbReference type="NCBI Taxonomy" id="144550"/>
    <lineage>
        <taxon>Bacteria</taxon>
        <taxon>Bacillati</taxon>
        <taxon>Actinomycetota</taxon>
        <taxon>Actinomycetes</taxon>
        <taxon>Mycobacteriales</taxon>
        <taxon>Mycobacteriaceae</taxon>
        <taxon>Mycolicibacterium</taxon>
    </lineage>
</organism>
<evidence type="ECO:0008006" key="4">
    <source>
        <dbReference type="Google" id="ProtNLM"/>
    </source>
</evidence>
<sequence>MKGAEAADPSAEVESTWLTIPATQADAAPKRIELTQTASGARCTAGPAIAAASTPTRRGFVAAGHCDEAPGSAVSAGGESIEPYTDTRRGDRGVTVTWGAANAAPTVAGGFKVAGVLKQDVVQRLEYGTPVCMDGAVSGVRCGTVTENDASGIYVKLPIERGDSGAPLFLVSDRGTATLIGIVEQRSGNFTFGAYLDPLLAEVGAKVLTDRTAAIDPRTDPRYSDAVTVAQ</sequence>
<gene>
    <name evidence="2" type="ORF">RMCFA_3813</name>
</gene>
<evidence type="ECO:0000313" key="2">
    <source>
        <dbReference type="EMBL" id="GAT03701.1"/>
    </source>
</evidence>
<dbReference type="SUPFAM" id="SSF50494">
    <property type="entry name" value="Trypsin-like serine proteases"/>
    <property type="match status" value="1"/>
</dbReference>
<reference evidence="2 3" key="1">
    <citation type="journal article" date="2016" name="Genome Announc.">
        <title>Draft Genome Sequences of Five Rapidly Growing Mycobacterium Species, M. thermoresistibile, M. fortuitum subsp. acetamidolyticum, M. canariasense, M. brisbanense, and M. novocastrense.</title>
        <authorList>
            <person name="Katahira K."/>
            <person name="Ogura Y."/>
            <person name="Gotoh Y."/>
            <person name="Hayashi T."/>
        </authorList>
    </citation>
    <scope>NUCLEOTIDE SEQUENCE [LARGE SCALE GENOMIC DNA]</scope>
    <source>
        <strain evidence="2 3">JCM6368</strain>
    </source>
</reference>
<dbReference type="Gene3D" id="2.40.10.10">
    <property type="entry name" value="Trypsin-like serine proteases"/>
    <property type="match status" value="2"/>
</dbReference>
<dbReference type="EMBL" id="BCSZ01000035">
    <property type="protein sequence ID" value="GAT03701.1"/>
    <property type="molecule type" value="Genomic_DNA"/>
</dbReference>
<reference evidence="3" key="2">
    <citation type="submission" date="2016-02" db="EMBL/GenBank/DDBJ databases">
        <title>Draft genome sequence of five rapidly growing Mycobacterium species.</title>
        <authorList>
            <person name="Katahira K."/>
            <person name="Gotou Y."/>
            <person name="Iida K."/>
            <person name="Ogura Y."/>
            <person name="Hayashi T."/>
        </authorList>
    </citation>
    <scope>NUCLEOTIDE SEQUENCE [LARGE SCALE GENOMIC DNA]</scope>
    <source>
        <strain evidence="3">JCM6368</strain>
    </source>
</reference>